<evidence type="ECO:0000256" key="5">
    <source>
        <dbReference type="RuleBase" id="RU003560"/>
    </source>
</evidence>
<keyword evidence="2 6" id="KW-0032">Aminotransferase</keyword>
<evidence type="ECO:0000256" key="4">
    <source>
        <dbReference type="ARBA" id="ARBA00022898"/>
    </source>
</evidence>
<keyword evidence="4 5" id="KW-0663">Pyridoxal phosphate</keyword>
<dbReference type="Gene3D" id="3.90.1150.10">
    <property type="entry name" value="Aspartate Aminotransferase, domain 1"/>
    <property type="match status" value="1"/>
</dbReference>
<keyword evidence="7" id="KW-1185">Reference proteome</keyword>
<evidence type="ECO:0000313" key="6">
    <source>
        <dbReference type="EMBL" id="CAL2106619.1"/>
    </source>
</evidence>
<comment type="cofactor">
    <cofactor evidence="1">
        <name>pyridoxal 5'-phosphate</name>
        <dbReference type="ChEBI" id="CHEBI:597326"/>
    </cofactor>
</comment>
<reference evidence="6 7" key="1">
    <citation type="submission" date="2024-05" db="EMBL/GenBank/DDBJ databases">
        <authorList>
            <person name="Duchaud E."/>
        </authorList>
    </citation>
    <scope>NUCLEOTIDE SEQUENCE [LARGE SCALE GENOMIC DNA]</scope>
    <source>
        <strain evidence="6">Ena-SAMPLE-TAB-13-05-2024-13:56:06:370-140305</strain>
    </source>
</reference>
<gene>
    <name evidence="6" type="ORF">T190115A13A_260010</name>
</gene>
<dbReference type="CDD" id="cd00610">
    <property type="entry name" value="OAT_like"/>
    <property type="match status" value="1"/>
</dbReference>
<dbReference type="Proteomes" id="UP001497602">
    <property type="component" value="Unassembled WGS sequence"/>
</dbReference>
<dbReference type="PIRSF" id="PIRSF000521">
    <property type="entry name" value="Transaminase_4ab_Lys_Orn"/>
    <property type="match status" value="1"/>
</dbReference>
<dbReference type="InterPro" id="IPR015421">
    <property type="entry name" value="PyrdxlP-dep_Trfase_major"/>
</dbReference>
<dbReference type="Gene3D" id="3.40.640.10">
    <property type="entry name" value="Type I PLP-dependent aspartate aminotransferase-like (Major domain)"/>
    <property type="match status" value="1"/>
</dbReference>
<evidence type="ECO:0000256" key="2">
    <source>
        <dbReference type="ARBA" id="ARBA00022576"/>
    </source>
</evidence>
<organism evidence="6 7">
    <name type="scientific">Tenacibaculum vairaonense</name>
    <dbReference type="NCBI Taxonomy" id="3137860"/>
    <lineage>
        <taxon>Bacteria</taxon>
        <taxon>Pseudomonadati</taxon>
        <taxon>Bacteroidota</taxon>
        <taxon>Flavobacteriia</taxon>
        <taxon>Flavobacteriales</taxon>
        <taxon>Flavobacteriaceae</taxon>
        <taxon>Tenacibaculum</taxon>
    </lineage>
</organism>
<dbReference type="PANTHER" id="PTHR11986">
    <property type="entry name" value="AMINOTRANSFERASE CLASS III"/>
    <property type="match status" value="1"/>
</dbReference>
<dbReference type="GO" id="GO:0008483">
    <property type="term" value="F:transaminase activity"/>
    <property type="evidence" value="ECO:0007669"/>
    <property type="project" value="UniProtKB-KW"/>
</dbReference>
<comment type="similarity">
    <text evidence="5">Belongs to the class-III pyridoxal-phosphate-dependent aminotransferase family.</text>
</comment>
<dbReference type="Pfam" id="PF00202">
    <property type="entry name" value="Aminotran_3"/>
    <property type="match status" value="1"/>
</dbReference>
<keyword evidence="3" id="KW-0808">Transferase</keyword>
<dbReference type="InterPro" id="IPR015422">
    <property type="entry name" value="PyrdxlP-dep_Trfase_small"/>
</dbReference>
<dbReference type="RefSeq" id="WP_348738361.1">
    <property type="nucleotide sequence ID" value="NZ_CAXJRC010000018.1"/>
</dbReference>
<dbReference type="InterPro" id="IPR015424">
    <property type="entry name" value="PyrdxlP-dep_Trfase"/>
</dbReference>
<dbReference type="InterPro" id="IPR050103">
    <property type="entry name" value="Class-III_PLP-dep_AT"/>
</dbReference>
<name>A0ABM9PLQ1_9FLAO</name>
<dbReference type="InterPro" id="IPR049704">
    <property type="entry name" value="Aminotrans_3_PPA_site"/>
</dbReference>
<dbReference type="InterPro" id="IPR005814">
    <property type="entry name" value="Aminotrans_3"/>
</dbReference>
<dbReference type="SUPFAM" id="SSF53383">
    <property type="entry name" value="PLP-dependent transferases"/>
    <property type="match status" value="1"/>
</dbReference>
<evidence type="ECO:0000256" key="3">
    <source>
        <dbReference type="ARBA" id="ARBA00022679"/>
    </source>
</evidence>
<accession>A0ABM9PLQ1</accession>
<dbReference type="PROSITE" id="PS00600">
    <property type="entry name" value="AA_TRANSFER_CLASS_3"/>
    <property type="match status" value="1"/>
</dbReference>
<protein>
    <submittedName>
        <fullName evidence="6">Acetylornithine/succinyldiaminopimelate/putresc ine aminotransferase</fullName>
    </submittedName>
</protein>
<sequence>MKEDFFKHQGQTTPHSLAIEISHAYGNYIYDTSGNKLLDFVAGVSANSLGHNHPKVNSAIKDQLSLYTHVMVYGEFIQKPQLELCKKIVATLPDDLSSVYLVNSGTEATEGALKLAKRFTGRSEIISAKNSYHGNTQGAMSVCGSEKQNQAYRPLIPGIKFITYNNEIDLEQITTKTAAVILETIQGGAGFIEPTNGYLTKVKEKCKAVGALLILDEIQTGIGRTGTFWGFENYKVIPDIIITGKGLGGGMPIGAFISSHEIMSSLKENPKLGHITTFGGHPVIAAAALATIEEITNANLTKETLRKEKLIRKLLEKHSKIKEIRGRGLMLAAIVASSEIASNVILNCLKEGLILFWLLFEGKAIRITPPLTISDSEIEIGCTILLNALNAIDNQNQSSQEEK</sequence>
<proteinExistence type="inferred from homology"/>
<comment type="caution">
    <text evidence="6">The sequence shown here is derived from an EMBL/GenBank/DDBJ whole genome shotgun (WGS) entry which is preliminary data.</text>
</comment>
<evidence type="ECO:0000256" key="1">
    <source>
        <dbReference type="ARBA" id="ARBA00001933"/>
    </source>
</evidence>
<evidence type="ECO:0000313" key="7">
    <source>
        <dbReference type="Proteomes" id="UP001497602"/>
    </source>
</evidence>
<dbReference type="PANTHER" id="PTHR11986:SF79">
    <property type="entry name" value="ACETYLORNITHINE AMINOTRANSFERASE, MITOCHONDRIAL"/>
    <property type="match status" value="1"/>
</dbReference>
<dbReference type="EMBL" id="CAXJRC010000018">
    <property type="protein sequence ID" value="CAL2106619.1"/>
    <property type="molecule type" value="Genomic_DNA"/>
</dbReference>